<gene>
    <name evidence="1" type="ORF">GGQ97_002303</name>
</gene>
<evidence type="ECO:0008006" key="3">
    <source>
        <dbReference type="Google" id="ProtNLM"/>
    </source>
</evidence>
<comment type="caution">
    <text evidence="1">The sequence shown here is derived from an EMBL/GenBank/DDBJ whole genome shotgun (WGS) entry which is preliminary data.</text>
</comment>
<evidence type="ECO:0000313" key="2">
    <source>
        <dbReference type="Proteomes" id="UP000558192"/>
    </source>
</evidence>
<name>A0A7X5Y7Z0_9SPHN</name>
<dbReference type="RefSeq" id="WP_168069765.1">
    <property type="nucleotide sequence ID" value="NZ_JAATJC010000001.1"/>
</dbReference>
<dbReference type="EMBL" id="JAATJC010000001">
    <property type="protein sequence ID" value="NJC06510.1"/>
    <property type="molecule type" value="Genomic_DNA"/>
</dbReference>
<proteinExistence type="predicted"/>
<protein>
    <recommendedName>
        <fullName evidence="3">DUF2163 domain-containing protein</fullName>
    </recommendedName>
</protein>
<sequence length="206" mass="21480">MFEASRVGLIALLEIEHPVATIRLCDGGFLNWPSRGTFVSRDPAYGVLGSVDPAGESVGDEAPGGRFSLLPPSPATAVSLARADAQGSPIRMWMAEANPDTGALIGAPELLFVGMIDTVSISLGRSAAEVTIEYVSEAEKLFMINEGTVLSQASHQRAWPGELGLAYATNVPLAVPWGINGPARGSTYYSGGGGGGSIFSPYVQQR</sequence>
<reference evidence="1 2" key="1">
    <citation type="submission" date="2020-03" db="EMBL/GenBank/DDBJ databases">
        <title>Genomic Encyclopedia of Type Strains, Phase IV (KMG-IV): sequencing the most valuable type-strain genomes for metagenomic binning, comparative biology and taxonomic classification.</title>
        <authorList>
            <person name="Goeker M."/>
        </authorList>
    </citation>
    <scope>NUCLEOTIDE SEQUENCE [LARGE SCALE GENOMIC DNA]</scope>
    <source>
        <strain evidence="1 2">DSM 16846</strain>
    </source>
</reference>
<organism evidence="1 2">
    <name type="scientific">Sphingomonas kaistensis</name>
    <dbReference type="NCBI Taxonomy" id="298708"/>
    <lineage>
        <taxon>Bacteria</taxon>
        <taxon>Pseudomonadati</taxon>
        <taxon>Pseudomonadota</taxon>
        <taxon>Alphaproteobacteria</taxon>
        <taxon>Sphingomonadales</taxon>
        <taxon>Sphingomonadaceae</taxon>
        <taxon>Sphingomonas</taxon>
    </lineage>
</organism>
<dbReference type="Proteomes" id="UP000558192">
    <property type="component" value="Unassembled WGS sequence"/>
</dbReference>
<keyword evidence="2" id="KW-1185">Reference proteome</keyword>
<dbReference type="AlphaFoldDB" id="A0A7X5Y7Z0"/>
<accession>A0A7X5Y7Z0</accession>
<evidence type="ECO:0000313" key="1">
    <source>
        <dbReference type="EMBL" id="NJC06510.1"/>
    </source>
</evidence>